<dbReference type="InterPro" id="IPR011761">
    <property type="entry name" value="ATP-grasp"/>
</dbReference>
<dbReference type="GO" id="GO:0005524">
    <property type="term" value="F:ATP binding"/>
    <property type="evidence" value="ECO:0007669"/>
    <property type="project" value="UniProtKB-UniRule"/>
</dbReference>
<keyword evidence="1" id="KW-0479">Metal-binding</keyword>
<evidence type="ECO:0000256" key="2">
    <source>
        <dbReference type="ARBA" id="ARBA00022741"/>
    </source>
</evidence>
<gene>
    <name evidence="6" type="ORF">UW63_C0009G0015</name>
</gene>
<dbReference type="EMBL" id="LCJB01000009">
    <property type="protein sequence ID" value="KKT71746.1"/>
    <property type="molecule type" value="Genomic_DNA"/>
</dbReference>
<proteinExistence type="predicted"/>
<dbReference type="Proteomes" id="UP000034154">
    <property type="component" value="Unassembled WGS sequence"/>
</dbReference>
<dbReference type="NCBIfam" id="TIGR00768">
    <property type="entry name" value="rimK_fam"/>
    <property type="match status" value="1"/>
</dbReference>
<name>A0A0G1JJG8_9BACT</name>
<keyword evidence="2 4" id="KW-0547">Nucleotide-binding</keyword>
<evidence type="ECO:0000256" key="1">
    <source>
        <dbReference type="ARBA" id="ARBA00022723"/>
    </source>
</evidence>
<dbReference type="GO" id="GO:0009432">
    <property type="term" value="P:SOS response"/>
    <property type="evidence" value="ECO:0007669"/>
    <property type="project" value="TreeGrafter"/>
</dbReference>
<reference evidence="6 7" key="1">
    <citation type="journal article" date="2015" name="Nature">
        <title>rRNA introns, odd ribosomes, and small enigmatic genomes across a large radiation of phyla.</title>
        <authorList>
            <person name="Brown C.T."/>
            <person name="Hug L.A."/>
            <person name="Thomas B.C."/>
            <person name="Sharon I."/>
            <person name="Castelle C.J."/>
            <person name="Singh A."/>
            <person name="Wilkins M.J."/>
            <person name="Williams K.H."/>
            <person name="Banfield J.F."/>
        </authorList>
    </citation>
    <scope>NUCLEOTIDE SEQUENCE [LARGE SCALE GENOMIC DNA]</scope>
</reference>
<organism evidence="6 7">
    <name type="scientific">Candidatus Uhrbacteria bacterium GW2011_GWF2_44_350</name>
    <dbReference type="NCBI Taxonomy" id="1619000"/>
    <lineage>
        <taxon>Bacteria</taxon>
        <taxon>Candidatus Uhriibacteriota</taxon>
    </lineage>
</organism>
<dbReference type="Gene3D" id="3.30.470.20">
    <property type="entry name" value="ATP-grasp fold, B domain"/>
    <property type="match status" value="1"/>
</dbReference>
<dbReference type="InterPro" id="IPR004666">
    <property type="entry name" value="Rp_bS6_RimK/Lys_biosynth_LsyX"/>
</dbReference>
<protein>
    <submittedName>
        <fullName evidence="6">Ribosomal protein S6 modification protein 2</fullName>
    </submittedName>
</protein>
<dbReference type="PROSITE" id="PS50975">
    <property type="entry name" value="ATP_GRASP"/>
    <property type="match status" value="1"/>
</dbReference>
<evidence type="ECO:0000313" key="6">
    <source>
        <dbReference type="EMBL" id="KKT71746.1"/>
    </source>
</evidence>
<sequence length="300" mass="32580">MKIGILSFGRPQTRETEPPYETKKLLEAALARGHEAKIFCEPFFSFRQDNDKLKIFYDNQPLPMVDLFIARTNFIEDQSIHSITVDALTSVGIKIINSTALALSATKNKFARKLLINQAGLPTPRSTIVRDVSTIATEAEAIGFPLVVKTPSGSGGRGVFLTENLATLLPIVDYLTVNHKIPLLLEEFIKEAEGRDLRVFVTGDKILAAMEREAKPGEVRSNIHAGGAGRPIELTDEEKNIAVAAAKAVGLEIAGVDIIRSAHGPLILEVNARPGFEGLEQATGIDVAGGIIKYVEEVKE</sequence>
<accession>A0A0G1JJG8</accession>
<evidence type="ECO:0000259" key="5">
    <source>
        <dbReference type="PROSITE" id="PS50975"/>
    </source>
</evidence>
<dbReference type="GO" id="GO:0005737">
    <property type="term" value="C:cytoplasm"/>
    <property type="evidence" value="ECO:0007669"/>
    <property type="project" value="TreeGrafter"/>
</dbReference>
<dbReference type="SUPFAM" id="SSF56059">
    <property type="entry name" value="Glutathione synthetase ATP-binding domain-like"/>
    <property type="match status" value="1"/>
</dbReference>
<dbReference type="Gene3D" id="3.40.50.20">
    <property type="match status" value="1"/>
</dbReference>
<dbReference type="InterPro" id="IPR013815">
    <property type="entry name" value="ATP_grasp_subdomain_1"/>
</dbReference>
<evidence type="ECO:0000313" key="7">
    <source>
        <dbReference type="Proteomes" id="UP000034154"/>
    </source>
</evidence>
<dbReference type="AlphaFoldDB" id="A0A0G1JJG8"/>
<comment type="caution">
    <text evidence="6">The sequence shown here is derived from an EMBL/GenBank/DDBJ whole genome shotgun (WGS) entry which is preliminary data.</text>
</comment>
<dbReference type="InterPro" id="IPR013651">
    <property type="entry name" value="ATP-grasp_RimK-type"/>
</dbReference>
<dbReference type="GO" id="GO:0046872">
    <property type="term" value="F:metal ion binding"/>
    <property type="evidence" value="ECO:0007669"/>
    <property type="project" value="UniProtKB-KW"/>
</dbReference>
<feature type="domain" description="ATP-grasp" evidence="5">
    <location>
        <begin position="113"/>
        <end position="296"/>
    </location>
</feature>
<evidence type="ECO:0000256" key="4">
    <source>
        <dbReference type="PROSITE-ProRule" id="PRU00409"/>
    </source>
</evidence>
<dbReference type="GO" id="GO:0018169">
    <property type="term" value="F:ribosomal S6-glutamic acid ligase activity"/>
    <property type="evidence" value="ECO:0007669"/>
    <property type="project" value="TreeGrafter"/>
</dbReference>
<dbReference type="Gene3D" id="3.30.1490.20">
    <property type="entry name" value="ATP-grasp fold, A domain"/>
    <property type="match status" value="1"/>
</dbReference>
<dbReference type="PANTHER" id="PTHR21621">
    <property type="entry name" value="RIBOSOMAL PROTEIN S6 MODIFICATION PROTEIN"/>
    <property type="match status" value="1"/>
</dbReference>
<evidence type="ECO:0000256" key="3">
    <source>
        <dbReference type="ARBA" id="ARBA00022840"/>
    </source>
</evidence>
<dbReference type="Pfam" id="PF08443">
    <property type="entry name" value="RimK"/>
    <property type="match status" value="1"/>
</dbReference>
<dbReference type="PANTHER" id="PTHR21621:SF0">
    <property type="entry name" value="BETA-CITRYLGLUTAMATE SYNTHASE B-RELATED"/>
    <property type="match status" value="1"/>
</dbReference>
<keyword evidence="3 4" id="KW-0067">ATP-binding</keyword>